<dbReference type="AlphaFoldDB" id="A0A067LIB4"/>
<feature type="region of interest" description="Disordered" evidence="1">
    <location>
        <begin position="115"/>
        <end position="141"/>
    </location>
</feature>
<reference evidence="2 3" key="1">
    <citation type="journal article" date="2014" name="PLoS ONE">
        <title>Global Analysis of Gene Expression Profiles in Physic Nut (Jatropha curcas L.) Seedlings Exposed to Salt Stress.</title>
        <authorList>
            <person name="Zhang L."/>
            <person name="Zhang C."/>
            <person name="Wu P."/>
            <person name="Chen Y."/>
            <person name="Li M."/>
            <person name="Jiang H."/>
            <person name="Wu G."/>
        </authorList>
    </citation>
    <scope>NUCLEOTIDE SEQUENCE [LARGE SCALE GENOMIC DNA]</scope>
    <source>
        <strain evidence="3">cv. GZQX0401</strain>
        <tissue evidence="2">Young leaves</tissue>
    </source>
</reference>
<proteinExistence type="predicted"/>
<name>A0A067LIB4_JATCU</name>
<dbReference type="PANTHER" id="PTHR34956">
    <property type="entry name" value="OS05G0397300 PROTEIN"/>
    <property type="match status" value="1"/>
</dbReference>
<feature type="region of interest" description="Disordered" evidence="1">
    <location>
        <begin position="41"/>
        <end position="60"/>
    </location>
</feature>
<keyword evidence="3" id="KW-1185">Reference proteome</keyword>
<dbReference type="KEGG" id="jcu:105629321"/>
<sequence>MGKDHDLVLEAIDYDQEEEEGDAFYNELRRQILVLTEDDDDNDEDFLENKHGTSKSDSRQISLKRSINFETQLLGSCYSSCWESDGGSSVPPWLVNLWRNGNGGTGVFIPHIVKSRRRHKSGKKNNGKRKINKQVDDKYST</sequence>
<accession>A0A067LIB4</accession>
<feature type="compositionally biased region" description="Basic and acidic residues" evidence="1">
    <location>
        <begin position="47"/>
        <end position="58"/>
    </location>
</feature>
<protein>
    <submittedName>
        <fullName evidence="2">Uncharacterized protein</fullName>
    </submittedName>
</protein>
<evidence type="ECO:0000256" key="1">
    <source>
        <dbReference type="SAM" id="MobiDB-lite"/>
    </source>
</evidence>
<dbReference type="Proteomes" id="UP000027138">
    <property type="component" value="Unassembled WGS sequence"/>
</dbReference>
<dbReference type="PANTHER" id="PTHR34956:SF1">
    <property type="entry name" value="DUF4005 DOMAIN-CONTAINING PROTEIN"/>
    <property type="match status" value="1"/>
</dbReference>
<evidence type="ECO:0000313" key="2">
    <source>
        <dbReference type="EMBL" id="KDP47133.1"/>
    </source>
</evidence>
<evidence type="ECO:0000313" key="3">
    <source>
        <dbReference type="Proteomes" id="UP000027138"/>
    </source>
</evidence>
<dbReference type="EMBL" id="KK914194">
    <property type="protein sequence ID" value="KDP47133.1"/>
    <property type="molecule type" value="Genomic_DNA"/>
</dbReference>
<gene>
    <name evidence="2" type="ORF">JCGZ_22129</name>
</gene>
<organism evidence="2 3">
    <name type="scientific">Jatropha curcas</name>
    <name type="common">Barbados nut</name>
    <dbReference type="NCBI Taxonomy" id="180498"/>
    <lineage>
        <taxon>Eukaryota</taxon>
        <taxon>Viridiplantae</taxon>
        <taxon>Streptophyta</taxon>
        <taxon>Embryophyta</taxon>
        <taxon>Tracheophyta</taxon>
        <taxon>Spermatophyta</taxon>
        <taxon>Magnoliopsida</taxon>
        <taxon>eudicotyledons</taxon>
        <taxon>Gunneridae</taxon>
        <taxon>Pentapetalae</taxon>
        <taxon>rosids</taxon>
        <taxon>fabids</taxon>
        <taxon>Malpighiales</taxon>
        <taxon>Euphorbiaceae</taxon>
        <taxon>Crotonoideae</taxon>
        <taxon>Jatropheae</taxon>
        <taxon>Jatropha</taxon>
    </lineage>
</organism>
<feature type="compositionally biased region" description="Basic residues" evidence="1">
    <location>
        <begin position="115"/>
        <end position="132"/>
    </location>
</feature>
<dbReference type="OrthoDB" id="1649181at2759"/>